<sequence>MFISRIRVLSLLLLCVSHLALAAPKQVQLTYEATRNGQPFATVNETYRQEGNRYHIESVTKGVGVYALFGERRLTSSGEVTAQGLKPEHFELHQGDNEKRSLYTDFDWANNQLKMKVKGKLNTVSLEPGAQDISSFIYQFMFAAPAGAELKLPVTTGKKLRTYHYQIDAKSDALEVAAGKFKVMHLSEAVADEDGKELWLAVEQHYLPVKLMMVDDKGSKIEQVLTSINVE</sequence>
<keyword evidence="1" id="KW-0732">Signal</keyword>
<dbReference type="EMBL" id="JBIWXY010000001">
    <property type="protein sequence ID" value="MFJ5446326.1"/>
    <property type="molecule type" value="Genomic_DNA"/>
</dbReference>
<evidence type="ECO:0000256" key="1">
    <source>
        <dbReference type="SAM" id="SignalP"/>
    </source>
</evidence>
<dbReference type="InterPro" id="IPR021457">
    <property type="entry name" value="DUF3108"/>
</dbReference>
<feature type="chain" id="PRO_5045301911" evidence="1">
    <location>
        <begin position="23"/>
        <end position="231"/>
    </location>
</feature>
<feature type="signal peptide" evidence="1">
    <location>
        <begin position="1"/>
        <end position="22"/>
    </location>
</feature>
<dbReference type="Pfam" id="PF11306">
    <property type="entry name" value="DUF3108"/>
    <property type="match status" value="1"/>
</dbReference>
<gene>
    <name evidence="2" type="ORF">ACIKP9_08815</name>
</gene>
<evidence type="ECO:0000313" key="2">
    <source>
        <dbReference type="EMBL" id="MFJ5446326.1"/>
    </source>
</evidence>
<accession>A0ABW8GLT4</accession>
<keyword evidence="3" id="KW-1185">Reference proteome</keyword>
<reference evidence="2 3" key="1">
    <citation type="submission" date="2024-11" db="EMBL/GenBank/DDBJ databases">
        <authorList>
            <person name="Kaparullina E.N."/>
            <person name="Delegan Y.A."/>
            <person name="Doronina N.V."/>
        </authorList>
    </citation>
    <scope>NUCLEOTIDE SEQUENCE [LARGE SCALE GENOMIC DNA]</scope>
    <source>
        <strain evidence="2 3">7sh_L</strain>
    </source>
</reference>
<protein>
    <submittedName>
        <fullName evidence="2">DUF3108 domain-containing protein</fullName>
    </submittedName>
</protein>
<name>A0ABW8GLT4_9PROT</name>
<dbReference type="Proteomes" id="UP001617669">
    <property type="component" value="Unassembled WGS sequence"/>
</dbReference>
<dbReference type="RefSeq" id="WP_400881516.1">
    <property type="nucleotide sequence ID" value="NZ_JBIWXY010000001.1"/>
</dbReference>
<organism evidence="2 3">
    <name type="scientific">Methylobacillus methanolivorans</name>
    <dbReference type="NCBI Taxonomy" id="1848927"/>
    <lineage>
        <taxon>Bacteria</taxon>
        <taxon>Pseudomonadati</taxon>
        <taxon>Pseudomonadota</taxon>
        <taxon>Betaproteobacteria</taxon>
        <taxon>Nitrosomonadales</taxon>
        <taxon>Methylophilaceae</taxon>
        <taxon>Methylobacillus</taxon>
    </lineage>
</organism>
<evidence type="ECO:0000313" key="3">
    <source>
        <dbReference type="Proteomes" id="UP001617669"/>
    </source>
</evidence>
<proteinExistence type="predicted"/>
<comment type="caution">
    <text evidence="2">The sequence shown here is derived from an EMBL/GenBank/DDBJ whole genome shotgun (WGS) entry which is preliminary data.</text>
</comment>